<accession>A0A417Y0Q2</accession>
<dbReference type="GO" id="GO:0051920">
    <property type="term" value="F:peroxiredoxin activity"/>
    <property type="evidence" value="ECO:0007669"/>
    <property type="project" value="InterPro"/>
</dbReference>
<reference evidence="2 3" key="1">
    <citation type="submission" date="2018-09" db="EMBL/GenBank/DDBJ databases">
        <title>Genome sequencing of Nocardioides immobilis CCTCC AB 2017083 for comparison to Nocardioides silvaticus.</title>
        <authorList>
            <person name="Li C."/>
            <person name="Wang G."/>
        </authorList>
    </citation>
    <scope>NUCLEOTIDE SEQUENCE [LARGE SCALE GENOMIC DNA]</scope>
    <source>
        <strain evidence="2 3">CCTCC AB 2017083</strain>
    </source>
</reference>
<evidence type="ECO:0000313" key="2">
    <source>
        <dbReference type="EMBL" id="RHW26228.1"/>
    </source>
</evidence>
<dbReference type="AlphaFoldDB" id="A0A417Y0Q2"/>
<comment type="caution">
    <text evidence="2">The sequence shown here is derived from an EMBL/GenBank/DDBJ whole genome shotgun (WGS) entry which is preliminary data.</text>
</comment>
<name>A0A417Y0Q2_9ACTN</name>
<gene>
    <name evidence="2" type="ORF">D0Z08_14725</name>
</gene>
<feature type="domain" description="Carboxymuconolactone decarboxylase-like" evidence="1">
    <location>
        <begin position="18"/>
        <end position="93"/>
    </location>
</feature>
<dbReference type="PANTHER" id="PTHR34846:SF10">
    <property type="entry name" value="CYTOPLASMIC PROTEIN"/>
    <property type="match status" value="1"/>
</dbReference>
<dbReference type="EMBL" id="QXGH01000018">
    <property type="protein sequence ID" value="RHW26228.1"/>
    <property type="molecule type" value="Genomic_DNA"/>
</dbReference>
<sequence length="181" mass="20275">MPVLEFKDPNTKILAAQEGFLVSVMNDGNLPRRLMEIIRLRIAFHNQCRTCMAVRYEDAIEDGVTEDLVCSLEKPHEAPDLTDAERAALRFADLFATNHLAIDEALVAELRRHFSERDIHEIAYSCACFVAGGRLSALSYGVDELPEYFQSDPTSGERLTPWGTQETVVIQNFTPTETANA</sequence>
<dbReference type="SUPFAM" id="SSF69118">
    <property type="entry name" value="AhpD-like"/>
    <property type="match status" value="1"/>
</dbReference>
<dbReference type="OrthoDB" id="4704294at2"/>
<dbReference type="Proteomes" id="UP000283644">
    <property type="component" value="Unassembled WGS sequence"/>
</dbReference>
<dbReference type="RefSeq" id="WP_118926014.1">
    <property type="nucleotide sequence ID" value="NZ_QXGH01000018.1"/>
</dbReference>
<dbReference type="PANTHER" id="PTHR34846">
    <property type="entry name" value="4-CARBOXYMUCONOLACTONE DECARBOXYLASE FAMILY PROTEIN (AFU_ORTHOLOGUE AFUA_6G11590)"/>
    <property type="match status" value="1"/>
</dbReference>
<evidence type="ECO:0000313" key="3">
    <source>
        <dbReference type="Proteomes" id="UP000283644"/>
    </source>
</evidence>
<evidence type="ECO:0000259" key="1">
    <source>
        <dbReference type="Pfam" id="PF02627"/>
    </source>
</evidence>
<dbReference type="InterPro" id="IPR003779">
    <property type="entry name" value="CMD-like"/>
</dbReference>
<dbReference type="Pfam" id="PF02627">
    <property type="entry name" value="CMD"/>
    <property type="match status" value="1"/>
</dbReference>
<dbReference type="Gene3D" id="1.20.1290.10">
    <property type="entry name" value="AhpD-like"/>
    <property type="match status" value="1"/>
</dbReference>
<protein>
    <submittedName>
        <fullName evidence="2">Carboxymuconolactone decarboxylase family protein</fullName>
    </submittedName>
</protein>
<organism evidence="2 3">
    <name type="scientific">Nocardioides immobilis</name>
    <dbReference type="NCBI Taxonomy" id="2049295"/>
    <lineage>
        <taxon>Bacteria</taxon>
        <taxon>Bacillati</taxon>
        <taxon>Actinomycetota</taxon>
        <taxon>Actinomycetes</taxon>
        <taxon>Propionibacteriales</taxon>
        <taxon>Nocardioidaceae</taxon>
        <taxon>Nocardioides</taxon>
    </lineage>
</organism>
<proteinExistence type="predicted"/>
<dbReference type="InterPro" id="IPR029032">
    <property type="entry name" value="AhpD-like"/>
</dbReference>
<keyword evidence="3" id="KW-1185">Reference proteome</keyword>